<evidence type="ECO:0000313" key="5">
    <source>
        <dbReference type="EMBL" id="KAA3679397.1"/>
    </source>
</evidence>
<keyword evidence="3" id="KW-1133">Transmembrane helix</keyword>
<keyword evidence="3" id="KW-0812">Transmembrane</keyword>
<name>A0A5J4NUP3_9TREM</name>
<keyword evidence="2 3" id="KW-0472">Membrane</keyword>
<evidence type="ECO:0000256" key="3">
    <source>
        <dbReference type="SAM" id="Phobius"/>
    </source>
</evidence>
<dbReference type="GO" id="GO:0007155">
    <property type="term" value="P:cell adhesion"/>
    <property type="evidence" value="ECO:0007669"/>
    <property type="project" value="InterPro"/>
</dbReference>
<dbReference type="GO" id="GO:0005886">
    <property type="term" value="C:plasma membrane"/>
    <property type="evidence" value="ECO:0007669"/>
    <property type="project" value="InterPro"/>
</dbReference>
<evidence type="ECO:0000256" key="1">
    <source>
        <dbReference type="ARBA" id="ARBA00004370"/>
    </source>
</evidence>
<dbReference type="InterPro" id="IPR020894">
    <property type="entry name" value="Cadherin_CS"/>
</dbReference>
<comment type="subcellular location">
    <subcellularLocation>
        <location evidence="1">Membrane</location>
    </subcellularLocation>
</comment>
<evidence type="ECO:0000313" key="4">
    <source>
        <dbReference type="EMBL" id="KAA3670029.1"/>
    </source>
</evidence>
<dbReference type="PROSITE" id="PS00232">
    <property type="entry name" value="CADHERIN_1"/>
    <property type="match status" value="1"/>
</dbReference>
<keyword evidence="6" id="KW-1185">Reference proteome</keyword>
<comment type="caution">
    <text evidence="5">The sequence shown here is derived from an EMBL/GenBank/DDBJ whole genome shotgun (WGS) entry which is preliminary data.</text>
</comment>
<organism evidence="5 6">
    <name type="scientific">Paragonimus westermani</name>
    <dbReference type="NCBI Taxonomy" id="34504"/>
    <lineage>
        <taxon>Eukaryota</taxon>
        <taxon>Metazoa</taxon>
        <taxon>Spiralia</taxon>
        <taxon>Lophotrochozoa</taxon>
        <taxon>Platyhelminthes</taxon>
        <taxon>Trematoda</taxon>
        <taxon>Digenea</taxon>
        <taxon>Plagiorchiida</taxon>
        <taxon>Troglotremata</taxon>
        <taxon>Troglotrematidae</taxon>
        <taxon>Paragonimus</taxon>
    </lineage>
</organism>
<evidence type="ECO:0000313" key="6">
    <source>
        <dbReference type="Proteomes" id="UP000324629"/>
    </source>
</evidence>
<feature type="transmembrane region" description="Helical" evidence="3">
    <location>
        <begin position="232"/>
        <end position="254"/>
    </location>
</feature>
<sequence>MSNINEVTPGGIRKDHVFYDEASVTVEITDENDNAPVMLARGEDPKLASGDVSPAVVDLTFKRTAEDNMSPCVEFPFYFADADDEANGATEVMLEANPYFEFRLDNTLLCRINANSLPLGQINLFVVLQDRPIDISKRLKRRYTVRVHVVQERVAESATTLVRSGQESIHHELPYGRHLLKSPMDKPTEKHIESEDLIKRPQWRLKNAPDKLIPNGKLITENSSYANTSVTIVAILVTVSAVLCLLLLCVVFVLRRIAIHDGRQRQGKTN</sequence>
<evidence type="ECO:0000256" key="2">
    <source>
        <dbReference type="ARBA" id="ARBA00023136"/>
    </source>
</evidence>
<reference evidence="5 6" key="1">
    <citation type="journal article" date="2019" name="Gigascience">
        <title>Whole-genome sequence of the oriental lung fluke Paragonimus westermani.</title>
        <authorList>
            <person name="Oey H."/>
            <person name="Zakrzewski M."/>
            <person name="Narain K."/>
            <person name="Devi K.R."/>
            <person name="Agatsuma T."/>
            <person name="Nawaratna S."/>
            <person name="Gobert G.N."/>
            <person name="Jones M.K."/>
            <person name="Ragan M.A."/>
            <person name="McManus D.P."/>
            <person name="Krause L."/>
        </authorList>
    </citation>
    <scope>NUCLEOTIDE SEQUENCE [LARGE SCALE GENOMIC DNA]</scope>
    <source>
        <strain evidence="5 6">IND2009</strain>
    </source>
</reference>
<accession>A0A5J4NUP3</accession>
<evidence type="ECO:0008006" key="7">
    <source>
        <dbReference type="Google" id="ProtNLM"/>
    </source>
</evidence>
<proteinExistence type="predicted"/>
<gene>
    <name evidence="5" type="ORF">DEA37_0000056</name>
    <name evidence="4" type="ORF">DEA37_0001164</name>
</gene>
<dbReference type="Proteomes" id="UP000324629">
    <property type="component" value="Unassembled WGS sequence"/>
</dbReference>
<dbReference type="EMBL" id="QNGE01016086">
    <property type="protein sequence ID" value="KAA3670029.1"/>
    <property type="molecule type" value="Genomic_DNA"/>
</dbReference>
<dbReference type="EMBL" id="QNGE01000751">
    <property type="protein sequence ID" value="KAA3679397.1"/>
    <property type="molecule type" value="Genomic_DNA"/>
</dbReference>
<protein>
    <recommendedName>
        <fullName evidence="7">Cadherin domain-containing protein</fullName>
    </recommendedName>
</protein>
<dbReference type="AlphaFoldDB" id="A0A5J4NUP3"/>